<evidence type="ECO:0000259" key="10">
    <source>
        <dbReference type="Pfam" id="PF08801"/>
    </source>
</evidence>
<dbReference type="Pfam" id="PF08801">
    <property type="entry name" value="Nucleoporin_N"/>
    <property type="match status" value="1"/>
</dbReference>
<keyword evidence="5" id="KW-0653">Protein transport</keyword>
<dbReference type="Proteomes" id="UP000034112">
    <property type="component" value="Unassembled WGS sequence"/>
</dbReference>
<evidence type="ECO:0000256" key="2">
    <source>
        <dbReference type="ARBA" id="ARBA00005569"/>
    </source>
</evidence>
<evidence type="ECO:0000256" key="6">
    <source>
        <dbReference type="ARBA" id="ARBA00023010"/>
    </source>
</evidence>
<keyword evidence="6" id="KW-0811">Translocation</keyword>
<dbReference type="PANTHER" id="PTHR13405">
    <property type="entry name" value="NUCLEAR PORE COMPLEX PROTEIN NUP133"/>
    <property type="match status" value="1"/>
</dbReference>
<dbReference type="FunFam" id="2.130.10.10:FF:001057">
    <property type="entry name" value="Nuclear pore complex subunit Nup133, putative"/>
    <property type="match status" value="1"/>
</dbReference>
<dbReference type="GO" id="GO:0031080">
    <property type="term" value="C:nuclear pore outer ring"/>
    <property type="evidence" value="ECO:0007669"/>
    <property type="project" value="TreeGrafter"/>
</dbReference>
<feature type="compositionally biased region" description="Basic and acidic residues" evidence="8">
    <location>
        <begin position="133"/>
        <end position="151"/>
    </location>
</feature>
<dbReference type="PANTHER" id="PTHR13405:SF11">
    <property type="entry name" value="NUCLEAR PORE COMPLEX PROTEIN NUP133"/>
    <property type="match status" value="1"/>
</dbReference>
<comment type="similarity">
    <text evidence="2">Belongs to the nucleoporin Nup133 family.</text>
</comment>
<evidence type="ECO:0000256" key="8">
    <source>
        <dbReference type="SAM" id="MobiDB-lite"/>
    </source>
</evidence>
<dbReference type="GO" id="GO:0017056">
    <property type="term" value="F:structural constituent of nuclear pore"/>
    <property type="evidence" value="ECO:0007669"/>
    <property type="project" value="InterPro"/>
</dbReference>
<dbReference type="SUPFAM" id="SSF117289">
    <property type="entry name" value="Nucleoporin domain"/>
    <property type="match status" value="1"/>
</dbReference>
<dbReference type="Pfam" id="PF03177">
    <property type="entry name" value="Nucleoporin_C"/>
    <property type="match status" value="1"/>
</dbReference>
<proteinExistence type="inferred from homology"/>
<keyword evidence="4" id="KW-0509">mRNA transport</keyword>
<feature type="domain" description="Nucleoporin Nup133/Nup155-like C-terminal" evidence="9">
    <location>
        <begin position="758"/>
        <end position="1410"/>
    </location>
</feature>
<dbReference type="InterPro" id="IPR015943">
    <property type="entry name" value="WD40/YVTN_repeat-like_dom_sf"/>
</dbReference>
<dbReference type="GO" id="GO:0016973">
    <property type="term" value="P:poly(A)+ mRNA export from nucleus"/>
    <property type="evidence" value="ECO:0007669"/>
    <property type="project" value="TreeGrafter"/>
</dbReference>
<comment type="subcellular location">
    <subcellularLocation>
        <location evidence="1">Nucleus envelope</location>
    </subcellularLocation>
</comment>
<feature type="compositionally biased region" description="Polar residues" evidence="8">
    <location>
        <begin position="119"/>
        <end position="128"/>
    </location>
</feature>
<evidence type="ECO:0000256" key="3">
    <source>
        <dbReference type="ARBA" id="ARBA00022448"/>
    </source>
</evidence>
<feature type="compositionally biased region" description="Polar residues" evidence="8">
    <location>
        <begin position="72"/>
        <end position="82"/>
    </location>
</feature>
<dbReference type="InterPro" id="IPR014908">
    <property type="entry name" value="Nucleoporin_Nup133/Nup155_N"/>
</dbReference>
<feature type="region of interest" description="Disordered" evidence="8">
    <location>
        <begin position="59"/>
        <end position="152"/>
    </location>
</feature>
<reference evidence="12" key="1">
    <citation type="journal article" date="2015" name="Genome Announc.">
        <title>Draft whole-genome sequence of the biocontrol agent Trichoderma harzianum T6776.</title>
        <authorList>
            <person name="Baroncelli R."/>
            <person name="Piaggeschi G."/>
            <person name="Fiorini L."/>
            <person name="Bertolini E."/>
            <person name="Zapparata A."/>
            <person name="Pe M.E."/>
            <person name="Sarrocco S."/>
            <person name="Vannacci G."/>
        </authorList>
    </citation>
    <scope>NUCLEOTIDE SEQUENCE [LARGE SCALE GENOMIC DNA]</scope>
    <source>
        <strain evidence="12">T6776</strain>
    </source>
</reference>
<evidence type="ECO:0008006" key="13">
    <source>
        <dbReference type="Google" id="ProtNLM"/>
    </source>
</evidence>
<name>A0A0F9XH51_TRIHA</name>
<dbReference type="InterPro" id="IPR037624">
    <property type="entry name" value="Nup133-like"/>
</dbReference>
<accession>A0A0F9XH51</accession>
<comment type="caution">
    <text evidence="11">The sequence shown here is derived from an EMBL/GenBank/DDBJ whole genome shotgun (WGS) entry which is preliminary data.</text>
</comment>
<dbReference type="Gene3D" id="2.130.10.10">
    <property type="entry name" value="YVTN repeat-like/Quinoprotein amine dehydrogenase"/>
    <property type="match status" value="1"/>
</dbReference>
<dbReference type="OrthoDB" id="103454at2759"/>
<feature type="domain" description="Nucleoporin Nup133/Nup155-like N-terminal" evidence="10">
    <location>
        <begin position="190"/>
        <end position="648"/>
    </location>
</feature>
<dbReference type="GO" id="GO:0000972">
    <property type="term" value="P:transcription-dependent tethering of RNA polymerase II gene DNA at nuclear periphery"/>
    <property type="evidence" value="ECO:0007669"/>
    <property type="project" value="TreeGrafter"/>
</dbReference>
<evidence type="ECO:0000256" key="1">
    <source>
        <dbReference type="ARBA" id="ARBA00004259"/>
    </source>
</evidence>
<dbReference type="Gene3D" id="1.20.58.1380">
    <property type="match status" value="1"/>
</dbReference>
<evidence type="ECO:0000313" key="11">
    <source>
        <dbReference type="EMBL" id="KKO99902.1"/>
    </source>
</evidence>
<keyword evidence="7" id="KW-0539">Nucleus</keyword>
<evidence type="ECO:0000313" key="12">
    <source>
        <dbReference type="Proteomes" id="UP000034112"/>
    </source>
</evidence>
<evidence type="ECO:0000256" key="7">
    <source>
        <dbReference type="ARBA" id="ARBA00023242"/>
    </source>
</evidence>
<keyword evidence="3" id="KW-0813">Transport</keyword>
<evidence type="ECO:0000256" key="4">
    <source>
        <dbReference type="ARBA" id="ARBA00022816"/>
    </source>
</evidence>
<dbReference type="EMBL" id="JOKZ01000291">
    <property type="protein sequence ID" value="KKO99902.1"/>
    <property type="molecule type" value="Genomic_DNA"/>
</dbReference>
<dbReference type="OMA" id="HVATLLW"/>
<dbReference type="GO" id="GO:0006606">
    <property type="term" value="P:protein import into nucleus"/>
    <property type="evidence" value="ECO:0007669"/>
    <property type="project" value="TreeGrafter"/>
</dbReference>
<sequence>MQVPSHTPKTVELLVPEVSRGTGISACPSESLSIIESISRTPPEPSAAAIATRAPGAIPAISNSSPSPGPAFSSTIMFSPSANEGGPATATRSRRRLRPKSQEQLVTAPKSKRQRVPLSEQTLTNNDAQPEIAEARPEKAATPVEPKKDIAVENAPPVQTVLRKELIVRTKKPKHGDRAAQKGDGSLVLTSTNAYTVSKLPALPDRIRSDWSGSQHADIFSSSGYALTLTPTHAVVWPYNSTSQSPETFTFTLPSSSKPNDALPVGCLVAPSASSTEPGLVVVMASTGKVVFWESISSAATFAFIKKDRSGVEYQIYGMSSGEKVVAITNAETAGFLLTFNSGRLAYMNVRDSHGRPAISVQFLRSNLSTSTSGIFGTIRSAFSHLSLKGDIAAVRADRSTRVGEKNIVAMTNKGKLQSWNVHRGGHSESFGEFDARESIISALWEVDPFCRDLPADSFEALDFTFVPRGLEHKYLDLSKLSAATSTDDPSVQQLLLLVSLTSRAVSRYALVEVILTQRRFQVGMIRPITSYTTPVSPADSIQAVRPRLYLPRPALVAFAVFDRAAVIASIAVSPESPDAQLQTDTHTLSPSFEDVIDFREDNVHEVIGSGFEEMSHVSSSSEESRAARAKSKNPAVVLMVRGAGIVRIATTDVDKFASDQPPQISAKGKLEQAVFFGTKKNNPLVFNARQEVTFSKDEIAQAAQEVSNEILSSTTAYMSTLPASLEENLVARSNALEKLILHLKATGTHLDRKTRWSLLYNAEKMHVATLLWKRQEAFVAARPSDSKKSLIGYIVEFIHQDQKHNPSAEIGEVDRIRHWFINDIFRLELFVAWAYEVIKILYKDKLLDDAKVTMMISEALQINICALLGALEFRKNNLAFYGLGDEKLRMGILRDGYDGLPEPWTGCHYVANNVARLVELSDQWYQKWSKAADEKAKPSGKPDPAIISKIYKDLPSAIDGMLTSILEYARWAETTPDQKSMGQTFFKEYQKERYNRPISLGRAGKWEEGATIAEKHGCLDGLAVILLDHIEELELILSEPTLTTFESQNLRVLKKRKEAELEERFTRYGQEFAFPVYEYMLEKHGVDAVLAFGLETLGYKTRFLRSRPELARISWINDIQQEHQVGHAAETLIHLALEKEHQVWSKKIELSLGKLALLAEIEKIEKTSPPSSSKPKTDLRLEQKLAQVDKELITVKIQDQLYAQIFPSTYDAVDEAAALNLAMEAHGANVPKRQKALRQVFEDGMERLLKHEALDAMTLIDLLTLVELTQESREEIAHPFWLALKVAESSCHGDELRDAKRLIWRRLFIRDDWSKINDTQLKDDKEVVERLASTELYAMLSDCIQYQTAHSVFKPMSPQDALGAFSEHLDSRFRDFEAGMRSKLIDAMHHEDKLLTQYIEKNRLTEWERTALEAAQAQHIKEQAENAIPPMNLSAPLLGGELNNNTNGKAS</sequence>
<organism evidence="11 12">
    <name type="scientific">Trichoderma harzianum</name>
    <name type="common">Hypocrea lixii</name>
    <dbReference type="NCBI Taxonomy" id="5544"/>
    <lineage>
        <taxon>Eukaryota</taxon>
        <taxon>Fungi</taxon>
        <taxon>Dikarya</taxon>
        <taxon>Ascomycota</taxon>
        <taxon>Pezizomycotina</taxon>
        <taxon>Sordariomycetes</taxon>
        <taxon>Hypocreomycetidae</taxon>
        <taxon>Hypocreales</taxon>
        <taxon>Hypocreaceae</taxon>
        <taxon>Trichoderma</taxon>
    </lineage>
</organism>
<dbReference type="InterPro" id="IPR007187">
    <property type="entry name" value="Nucleoporin_Nup133/Nup155_C"/>
</dbReference>
<gene>
    <name evidence="11" type="ORF">THAR02_08004</name>
</gene>
<evidence type="ECO:0000256" key="5">
    <source>
        <dbReference type="ARBA" id="ARBA00022927"/>
    </source>
</evidence>
<protein>
    <recommendedName>
        <fullName evidence="13">Nucleoporin NUP133</fullName>
    </recommendedName>
</protein>
<evidence type="ECO:0000259" key="9">
    <source>
        <dbReference type="Pfam" id="PF03177"/>
    </source>
</evidence>